<dbReference type="Proteomes" id="UP001243375">
    <property type="component" value="Unassembled WGS sequence"/>
</dbReference>
<dbReference type="EMBL" id="JASBWU010000021">
    <property type="protein sequence ID" value="KAJ9113611.1"/>
    <property type="molecule type" value="Genomic_DNA"/>
</dbReference>
<keyword evidence="2" id="KW-1185">Reference proteome</keyword>
<name>A0ACC2WR95_9TREE</name>
<evidence type="ECO:0000313" key="1">
    <source>
        <dbReference type="EMBL" id="KAJ9113611.1"/>
    </source>
</evidence>
<proteinExistence type="predicted"/>
<sequence>MTVATPKPATQPPPTAQPPSLASLLAMHQSTVTTLVDLFNLAVTHPSGSSGASASGELEQARERIRQLEVELATSKAHEARDVVGRKAEQVIAVEPQFVAVLLDGDGAIASHEAAKLLLSSLPAFIASTGPPEVAKHATRLAKNAVVNVIVNKFGLAGAVVKAGIVSSFSTVADFFLAFSQAHSNINGSHDAGYGNVLRSLVTEGRNVVLLRGGHTAWLLEGICPAGEIEGLFMPGKVPTLSGVGGAVGTGMPSPAPLGGAGRPVMVHGRKTEEARLQEIESARDKKRMRRRLRRQEERERKEAEEHERNDKALQDDSDSDDDDDEKDEDSARAPQEEDTDDVWQDTDGSVAADGEVDDPADFLAKQFASVRIRNPQEYRMMAKSSSSLATPSKTPAQGRSVTVTDIKARATQEGVQSTRKKLTQRKVESESDSSSSSDDDDDDDDQPISRPTPKQPNKTPQQAIPRPKPQTWEALVNTPSGKPGGGGGGKGKQTPRAAIGMTPKTPGRYAANADRGEENSIPVQGAERALRYLNPRPCHK</sequence>
<protein>
    <submittedName>
        <fullName evidence="1">Uncharacterized protein</fullName>
    </submittedName>
</protein>
<comment type="caution">
    <text evidence="1">The sequence shown here is derived from an EMBL/GenBank/DDBJ whole genome shotgun (WGS) entry which is preliminary data.</text>
</comment>
<organism evidence="1 2">
    <name type="scientific">Naganishia vaughanmartiniae</name>
    <dbReference type="NCBI Taxonomy" id="1424756"/>
    <lineage>
        <taxon>Eukaryota</taxon>
        <taxon>Fungi</taxon>
        <taxon>Dikarya</taxon>
        <taxon>Basidiomycota</taxon>
        <taxon>Agaricomycotina</taxon>
        <taxon>Tremellomycetes</taxon>
        <taxon>Filobasidiales</taxon>
        <taxon>Filobasidiaceae</taxon>
        <taxon>Naganishia</taxon>
    </lineage>
</organism>
<reference evidence="1" key="1">
    <citation type="submission" date="2023-04" db="EMBL/GenBank/DDBJ databases">
        <title>Draft Genome sequencing of Naganishia species isolated from polar environments using Oxford Nanopore Technology.</title>
        <authorList>
            <person name="Leo P."/>
            <person name="Venkateswaran K."/>
        </authorList>
    </citation>
    <scope>NUCLEOTIDE SEQUENCE</scope>
    <source>
        <strain evidence="1">MNA-CCFEE 5425</strain>
    </source>
</reference>
<gene>
    <name evidence="1" type="ORF">QFC22_005919</name>
</gene>
<accession>A0ACC2WR95</accession>
<evidence type="ECO:0000313" key="2">
    <source>
        <dbReference type="Proteomes" id="UP001243375"/>
    </source>
</evidence>